<dbReference type="Proteomes" id="UP000828048">
    <property type="component" value="Chromosome 11"/>
</dbReference>
<organism evidence="1 2">
    <name type="scientific">Vaccinium darrowii</name>
    <dbReference type="NCBI Taxonomy" id="229202"/>
    <lineage>
        <taxon>Eukaryota</taxon>
        <taxon>Viridiplantae</taxon>
        <taxon>Streptophyta</taxon>
        <taxon>Embryophyta</taxon>
        <taxon>Tracheophyta</taxon>
        <taxon>Spermatophyta</taxon>
        <taxon>Magnoliopsida</taxon>
        <taxon>eudicotyledons</taxon>
        <taxon>Gunneridae</taxon>
        <taxon>Pentapetalae</taxon>
        <taxon>asterids</taxon>
        <taxon>Ericales</taxon>
        <taxon>Ericaceae</taxon>
        <taxon>Vaccinioideae</taxon>
        <taxon>Vaccinieae</taxon>
        <taxon>Vaccinium</taxon>
    </lineage>
</organism>
<dbReference type="EMBL" id="CM037161">
    <property type="protein sequence ID" value="KAH7854670.1"/>
    <property type="molecule type" value="Genomic_DNA"/>
</dbReference>
<proteinExistence type="predicted"/>
<protein>
    <submittedName>
        <fullName evidence="1">Uncharacterized protein</fullName>
    </submittedName>
</protein>
<evidence type="ECO:0000313" key="2">
    <source>
        <dbReference type="Proteomes" id="UP000828048"/>
    </source>
</evidence>
<accession>A0ACB7YPA3</accession>
<sequence>MDFHSLKRRELQALCKKNKIPANLTNIAMADALAALDIVEGMEEFLNPSSVESPEKTVKASPCVPRTGGRTSTRRKPINEEPDSVQILSRAPRVTRKAKIDVDETSAIHSNRKTVDSSSFRKMETPRNQEEISGQKMYSRRSTRLLEKKMVELNLNDAEGIKPIDFGGSDKEVLNEVEDNVKEDSDDLGLNQEGMSDDLMETDIEDLLDKKSGDLSENAREPEQTSEVLDETVNVLVSQENTVNLTPGMVEDVDDEVDDANKDDDGADSEGCAKSDFLSGENLEKSLGLKDEIPEEGCDDSGYIDATECLVSKNGEEGFTAEKDSGSDIMDLVDDPLSEDFGKIEFDALNLSVSAAAEDQKQDIELQNQATIELDDEANNENKDDDGSEGYAESDILLGETLEKSPDLKDDLVSDDLGVMDFDTTEYQKQAIELQNQATKEFDIISVNDLGSTPTGEDKSKEDEKETTLVTPNCGEESDQLVIESGNEFESTTTESSNAVDCPTVTVSHISSCSVIGENNVSDSFTPQGTTPLSRLTQLIDMALSTLAADPLPEQMSSNSDNAICPASVTPTKKSGNLMAENPSTLSLPSSDKTPGAEVPIDMASSTLAADPLPQQMSSSLLQLGSNSDCVICPASVTPTKKSASKAPTLSRKINDLLDENKENIDNNSRKFHPTNEADAAAASLTKKSLRQLKNMVKEKMQVTNKKNIHEEKDTAKVGRPALQSLSENRLVASEPGNV</sequence>
<comment type="caution">
    <text evidence="1">The sequence shown here is derived from an EMBL/GenBank/DDBJ whole genome shotgun (WGS) entry which is preliminary data.</text>
</comment>
<gene>
    <name evidence="1" type="ORF">Vadar_016661</name>
</gene>
<name>A0ACB7YPA3_9ERIC</name>
<evidence type="ECO:0000313" key="1">
    <source>
        <dbReference type="EMBL" id="KAH7854670.1"/>
    </source>
</evidence>
<reference evidence="1 2" key="1">
    <citation type="journal article" date="2021" name="Hortic Res">
        <title>High-quality reference genome and annotation aids understanding of berry development for evergreen blueberry (Vaccinium darrowii).</title>
        <authorList>
            <person name="Yu J."/>
            <person name="Hulse-Kemp A.M."/>
            <person name="Babiker E."/>
            <person name="Staton M."/>
        </authorList>
    </citation>
    <scope>NUCLEOTIDE SEQUENCE [LARGE SCALE GENOMIC DNA]</scope>
    <source>
        <strain evidence="2">cv. NJ 8807/NJ 8810</strain>
        <tissue evidence="1">Young leaf</tissue>
    </source>
</reference>
<keyword evidence="2" id="KW-1185">Reference proteome</keyword>